<organism evidence="3 4">
    <name type="scientific">Devosia chinhatensis</name>
    <dbReference type="NCBI Taxonomy" id="429727"/>
    <lineage>
        <taxon>Bacteria</taxon>
        <taxon>Pseudomonadati</taxon>
        <taxon>Pseudomonadota</taxon>
        <taxon>Alphaproteobacteria</taxon>
        <taxon>Hyphomicrobiales</taxon>
        <taxon>Devosiaceae</taxon>
        <taxon>Devosia</taxon>
    </lineage>
</organism>
<dbReference type="GO" id="GO:0008194">
    <property type="term" value="F:UDP-glycosyltransferase activity"/>
    <property type="evidence" value="ECO:0007669"/>
    <property type="project" value="InterPro"/>
</dbReference>
<feature type="domain" description="Erythromycin biosynthesis protein CIII-like C-terminal" evidence="2">
    <location>
        <begin position="295"/>
        <end position="394"/>
    </location>
</feature>
<dbReference type="Pfam" id="PF03033">
    <property type="entry name" value="Glyco_transf_28"/>
    <property type="match status" value="1"/>
</dbReference>
<dbReference type="Gene3D" id="3.40.50.2000">
    <property type="entry name" value="Glycogen Phosphorylase B"/>
    <property type="match status" value="2"/>
</dbReference>
<dbReference type="GO" id="GO:0016758">
    <property type="term" value="F:hexosyltransferase activity"/>
    <property type="evidence" value="ECO:0007669"/>
    <property type="project" value="InterPro"/>
</dbReference>
<dbReference type="PANTHER" id="PTHR48050:SF13">
    <property type="entry name" value="STEROL 3-BETA-GLUCOSYLTRANSFERASE UGT80A2"/>
    <property type="match status" value="1"/>
</dbReference>
<dbReference type="InterPro" id="IPR050426">
    <property type="entry name" value="Glycosyltransferase_28"/>
</dbReference>
<dbReference type="RefSeq" id="WP_046104023.1">
    <property type="nucleotide sequence ID" value="NZ_JZEY01000054.1"/>
</dbReference>
<dbReference type="EMBL" id="JZEY01000054">
    <property type="protein sequence ID" value="KKB09331.1"/>
    <property type="molecule type" value="Genomic_DNA"/>
</dbReference>
<dbReference type="AlphaFoldDB" id="A0A0F5FKF2"/>
<comment type="caution">
    <text evidence="3">The sequence shown here is derived from an EMBL/GenBank/DDBJ whole genome shotgun (WGS) entry which is preliminary data.</text>
</comment>
<dbReference type="GO" id="GO:0005975">
    <property type="term" value="P:carbohydrate metabolic process"/>
    <property type="evidence" value="ECO:0007669"/>
    <property type="project" value="InterPro"/>
</dbReference>
<accession>A0A0F5FKF2</accession>
<dbReference type="CDD" id="cd03784">
    <property type="entry name" value="GT1_Gtf-like"/>
    <property type="match status" value="1"/>
</dbReference>
<reference evidence="3 4" key="1">
    <citation type="submission" date="2015-03" db="EMBL/GenBank/DDBJ databases">
        <authorList>
            <person name="Hassan Y."/>
            <person name="Lepp D."/>
            <person name="Li X.-Z."/>
            <person name="Zhou T."/>
        </authorList>
    </citation>
    <scope>NUCLEOTIDE SEQUENCE [LARGE SCALE GENOMIC DNA]</scope>
    <source>
        <strain evidence="3 4">IPL18</strain>
    </source>
</reference>
<sequence>MKKRVAIATIGTAGDVRPYLALAMALQQQGHDVVLGANADFEDLIVSHGVEFHSLGTNIQDWLQQSRFDTAVSKMKLHHYPQILRQGQALVERAARNSWAMSQGADAIVVNINTSFGIDIAEALNIPVIMTAMQPLNPTREFPVCAYEVPDLGPTFNKLSYIAMNIQQGYYDLPRDRVRKELMGLGPRKRGGIFRDSYGNNLPTLYNFSSIVSPRPRDWPQTAVVTGFWFFDDNSDWAPPPDLQRFLDSGPPPVYIGFGSMPFGAERNTQLLKLALDKWGGRAIVSRGWGGINADDLPENVFAVSEAPHDKLFPLMGAVVHHGGAGTTAAGLRAGKPTFTLPQAYDQRYWGRRVRALGCGPAPVRLRTLTPEILASALHELTTNENMKANAKSIGKALSEEDGLTTAVNFIEATINAAKAGSRRFSAGS</sequence>
<evidence type="ECO:0000313" key="4">
    <source>
        <dbReference type="Proteomes" id="UP000033649"/>
    </source>
</evidence>
<dbReference type="PANTHER" id="PTHR48050">
    <property type="entry name" value="STEROL 3-BETA-GLUCOSYLTRANSFERASE"/>
    <property type="match status" value="1"/>
</dbReference>
<proteinExistence type="predicted"/>
<keyword evidence="4" id="KW-1185">Reference proteome</keyword>
<dbReference type="STRING" id="429727.VE26_05075"/>
<dbReference type="GO" id="GO:0033072">
    <property type="term" value="P:vancomycin biosynthetic process"/>
    <property type="evidence" value="ECO:0007669"/>
    <property type="project" value="UniProtKB-ARBA"/>
</dbReference>
<evidence type="ECO:0000313" key="3">
    <source>
        <dbReference type="EMBL" id="KKB09331.1"/>
    </source>
</evidence>
<dbReference type="Pfam" id="PF06722">
    <property type="entry name" value="EryCIII-like_C"/>
    <property type="match status" value="1"/>
</dbReference>
<dbReference type="OrthoDB" id="9805366at2"/>
<dbReference type="SUPFAM" id="SSF53756">
    <property type="entry name" value="UDP-Glycosyltransferase/glycogen phosphorylase"/>
    <property type="match status" value="1"/>
</dbReference>
<dbReference type="Proteomes" id="UP000033649">
    <property type="component" value="Unassembled WGS sequence"/>
</dbReference>
<dbReference type="InterPro" id="IPR002213">
    <property type="entry name" value="UDP_glucos_trans"/>
</dbReference>
<protein>
    <submittedName>
        <fullName evidence="3">Uncharacterized protein</fullName>
    </submittedName>
</protein>
<dbReference type="InterPro" id="IPR010610">
    <property type="entry name" value="EryCIII-like_C"/>
</dbReference>
<evidence type="ECO:0000259" key="2">
    <source>
        <dbReference type="Pfam" id="PF06722"/>
    </source>
</evidence>
<dbReference type="PATRIC" id="fig|429727.3.peg.1053"/>
<gene>
    <name evidence="3" type="ORF">VE26_05075</name>
</gene>
<name>A0A0F5FKF2_9HYPH</name>
<feature type="domain" description="Glycosyltransferase family 28 N-terminal" evidence="1">
    <location>
        <begin position="5"/>
        <end position="140"/>
    </location>
</feature>
<dbReference type="InterPro" id="IPR004276">
    <property type="entry name" value="GlycoTrans_28_N"/>
</dbReference>
<dbReference type="FunFam" id="3.40.50.2000:FF:000009">
    <property type="entry name" value="Sterol 3-beta-glucosyltransferase UGT80A2"/>
    <property type="match status" value="1"/>
</dbReference>
<evidence type="ECO:0000259" key="1">
    <source>
        <dbReference type="Pfam" id="PF03033"/>
    </source>
</evidence>